<evidence type="ECO:0000256" key="6">
    <source>
        <dbReference type="ARBA" id="ARBA00023136"/>
    </source>
</evidence>
<evidence type="ECO:0000256" key="1">
    <source>
        <dbReference type="ARBA" id="ARBA00004651"/>
    </source>
</evidence>
<feature type="transmembrane region" description="Helical" evidence="8">
    <location>
        <begin position="152"/>
        <end position="170"/>
    </location>
</feature>
<gene>
    <name evidence="10" type="ORF">H9704_03220</name>
</gene>
<keyword evidence="6 8" id="KW-0472">Membrane</keyword>
<feature type="region of interest" description="Disordered" evidence="7">
    <location>
        <begin position="230"/>
        <end position="261"/>
    </location>
</feature>
<evidence type="ECO:0000256" key="2">
    <source>
        <dbReference type="ARBA" id="ARBA00004936"/>
    </source>
</evidence>
<organism evidence="10 11">
    <name type="scientific">Candidatus Enterocloster excrementipullorum</name>
    <dbReference type="NCBI Taxonomy" id="2838559"/>
    <lineage>
        <taxon>Bacteria</taxon>
        <taxon>Bacillati</taxon>
        <taxon>Bacillota</taxon>
        <taxon>Clostridia</taxon>
        <taxon>Lachnospirales</taxon>
        <taxon>Lachnospiraceae</taxon>
        <taxon>Enterocloster</taxon>
    </lineage>
</organism>
<dbReference type="PANTHER" id="PTHR47371">
    <property type="entry name" value="LIPOTEICHOIC ACID SYNTHASE"/>
    <property type="match status" value="1"/>
</dbReference>
<dbReference type="EMBL" id="DWWT01000012">
    <property type="protein sequence ID" value="HJC05152.1"/>
    <property type="molecule type" value="Genomic_DNA"/>
</dbReference>
<dbReference type="InterPro" id="IPR050448">
    <property type="entry name" value="OpgB/LTA_synthase_biosynth"/>
</dbReference>
<evidence type="ECO:0000256" key="3">
    <source>
        <dbReference type="ARBA" id="ARBA00022475"/>
    </source>
</evidence>
<name>A0A9D2SH34_9FIRM</name>
<dbReference type="SUPFAM" id="SSF53649">
    <property type="entry name" value="Alkaline phosphatase-like"/>
    <property type="match status" value="1"/>
</dbReference>
<evidence type="ECO:0000256" key="8">
    <source>
        <dbReference type="SAM" id="Phobius"/>
    </source>
</evidence>
<dbReference type="GO" id="GO:0005886">
    <property type="term" value="C:plasma membrane"/>
    <property type="evidence" value="ECO:0007669"/>
    <property type="project" value="UniProtKB-SubCell"/>
</dbReference>
<evidence type="ECO:0000313" key="11">
    <source>
        <dbReference type="Proteomes" id="UP000823910"/>
    </source>
</evidence>
<dbReference type="AlphaFoldDB" id="A0A9D2SH34"/>
<reference evidence="10" key="2">
    <citation type="submission" date="2021-04" db="EMBL/GenBank/DDBJ databases">
        <authorList>
            <person name="Gilroy R."/>
        </authorList>
    </citation>
    <scope>NUCLEOTIDE SEQUENCE</scope>
    <source>
        <strain evidence="10">CHK180-15479</strain>
    </source>
</reference>
<comment type="subcellular location">
    <subcellularLocation>
        <location evidence="1">Cell membrane</location>
        <topology evidence="1">Multi-pass membrane protein</topology>
    </subcellularLocation>
</comment>
<dbReference type="InterPro" id="IPR017850">
    <property type="entry name" value="Alkaline_phosphatase_core_sf"/>
</dbReference>
<evidence type="ECO:0000256" key="7">
    <source>
        <dbReference type="SAM" id="MobiDB-lite"/>
    </source>
</evidence>
<protein>
    <submittedName>
        <fullName evidence="10">Sulfatase-like hydrolase/transferase</fullName>
    </submittedName>
</protein>
<reference evidence="10" key="1">
    <citation type="journal article" date="2021" name="PeerJ">
        <title>Extensive microbial diversity within the chicken gut microbiome revealed by metagenomics and culture.</title>
        <authorList>
            <person name="Gilroy R."/>
            <person name="Ravi A."/>
            <person name="Getino M."/>
            <person name="Pursley I."/>
            <person name="Horton D.L."/>
            <person name="Alikhan N.F."/>
            <person name="Baker D."/>
            <person name="Gharbi K."/>
            <person name="Hall N."/>
            <person name="Watson M."/>
            <person name="Adriaenssens E.M."/>
            <person name="Foster-Nyarko E."/>
            <person name="Jarju S."/>
            <person name="Secka A."/>
            <person name="Antonio M."/>
            <person name="Oren A."/>
            <person name="Chaudhuri R.R."/>
            <person name="La Ragione R."/>
            <person name="Hildebrand F."/>
            <person name="Pallen M.J."/>
        </authorList>
    </citation>
    <scope>NUCLEOTIDE SEQUENCE</scope>
    <source>
        <strain evidence="10">CHK180-15479</strain>
    </source>
</reference>
<dbReference type="PANTHER" id="PTHR47371:SF3">
    <property type="entry name" value="PHOSPHOGLYCEROL TRANSFERASE I"/>
    <property type="match status" value="1"/>
</dbReference>
<comment type="pathway">
    <text evidence="2">Cell wall biogenesis; lipoteichoic acid biosynthesis.</text>
</comment>
<dbReference type="InterPro" id="IPR000917">
    <property type="entry name" value="Sulfatase_N"/>
</dbReference>
<keyword evidence="3" id="KW-1003">Cell membrane</keyword>
<feature type="domain" description="Sulfatase N-terminal" evidence="9">
    <location>
        <begin position="269"/>
        <end position="560"/>
    </location>
</feature>
<feature type="transmembrane region" description="Helical" evidence="8">
    <location>
        <begin position="45"/>
        <end position="65"/>
    </location>
</feature>
<proteinExistence type="predicted"/>
<evidence type="ECO:0000259" key="9">
    <source>
        <dbReference type="Pfam" id="PF00884"/>
    </source>
</evidence>
<feature type="transmembrane region" description="Helical" evidence="8">
    <location>
        <begin position="16"/>
        <end position="33"/>
    </location>
</feature>
<dbReference type="Pfam" id="PF00884">
    <property type="entry name" value="Sulfatase"/>
    <property type="match status" value="1"/>
</dbReference>
<feature type="transmembrane region" description="Helical" evidence="8">
    <location>
        <begin position="71"/>
        <end position="93"/>
    </location>
</feature>
<accession>A0A9D2SH34</accession>
<dbReference type="GO" id="GO:0016787">
    <property type="term" value="F:hydrolase activity"/>
    <property type="evidence" value="ECO:0007669"/>
    <property type="project" value="UniProtKB-KW"/>
</dbReference>
<dbReference type="CDD" id="cd16015">
    <property type="entry name" value="LTA_synthase"/>
    <property type="match status" value="1"/>
</dbReference>
<keyword evidence="5 8" id="KW-1133">Transmembrane helix</keyword>
<evidence type="ECO:0000256" key="4">
    <source>
        <dbReference type="ARBA" id="ARBA00022692"/>
    </source>
</evidence>
<feature type="transmembrane region" description="Helical" evidence="8">
    <location>
        <begin position="126"/>
        <end position="145"/>
    </location>
</feature>
<evidence type="ECO:0000256" key="5">
    <source>
        <dbReference type="ARBA" id="ARBA00022989"/>
    </source>
</evidence>
<evidence type="ECO:0000313" key="10">
    <source>
        <dbReference type="EMBL" id="HJC05152.1"/>
    </source>
</evidence>
<sequence>MTKENIAAYGKKICKIGGYLLLALVPVFSYLLFELVTGNLETIPWYMAALNIGWIYVLYLIVLGISGTSRIAVPLVSILLLIASLAEAFVVAFRERPVMFWDVLALPTAMTVSGTYTYVLTNAMKAAILAVLAMNVLTWFVPVRAKGWKKRLGLGAGCAGISAVYCLVFFLHFMPAWDLGINMWAVNESYQYYGYVLSTAISSRYIVRKPPAGYSVRAVEAVYNELRGESMAGEEETGEEKAGQADPAGTDELSQKEAAAGAEPIQPVNLICIMNESLSDLRVAGDFSTNIEYFPFLNSLTDNTVRGSLCVPVFGSMTSNSEFEFLMGDSMVMLPTHTIAYQFNVKPGTYSLVSTLKDQGYYALAMHPYPAANWNRNQVYANFGFDEFLDQEYYEGCETLRTYVSDRADYEKLIEQVEEKENPEDKLFIFNVTMQNHGGYEETYDNFAQEVHLTGEMEGKYPKTDQYLSLMKKSDEALEYLLDYFSQCEEPTMIVVFGDHQPSVEDEFYDEIAGVPSSQVPTPERLMWYETPFIIWTNYEQPSQDLGRLGAVYLSSYVLKLGNLEMPLYNQFLYNLSQDVPVIHTIGLYDREGNYCSWEEAEAGQSPYSGRIMEYEYMAYNHSMDRRKVTGLFAVEQTE</sequence>
<dbReference type="Proteomes" id="UP000823910">
    <property type="component" value="Unassembled WGS sequence"/>
</dbReference>
<keyword evidence="4 8" id="KW-0812">Transmembrane</keyword>
<keyword evidence="10" id="KW-0378">Hydrolase</keyword>
<comment type="caution">
    <text evidence="10">The sequence shown here is derived from an EMBL/GenBank/DDBJ whole genome shotgun (WGS) entry which is preliminary data.</text>
</comment>
<dbReference type="Gene3D" id="3.40.720.10">
    <property type="entry name" value="Alkaline Phosphatase, subunit A"/>
    <property type="match status" value="1"/>
</dbReference>